<dbReference type="AlphaFoldDB" id="G5AJW0"/>
<feature type="region of interest" description="Disordered" evidence="8">
    <location>
        <begin position="1"/>
        <end position="39"/>
    </location>
</feature>
<keyword evidence="4 7" id="KW-0863">Zinc-finger</keyword>
<organism evidence="10 11">
    <name type="scientific">Heterocephalus glaber</name>
    <name type="common">Naked mole rat</name>
    <dbReference type="NCBI Taxonomy" id="10181"/>
    <lineage>
        <taxon>Eukaryota</taxon>
        <taxon>Metazoa</taxon>
        <taxon>Chordata</taxon>
        <taxon>Craniata</taxon>
        <taxon>Vertebrata</taxon>
        <taxon>Euteleostomi</taxon>
        <taxon>Mammalia</taxon>
        <taxon>Eutheria</taxon>
        <taxon>Euarchontoglires</taxon>
        <taxon>Glires</taxon>
        <taxon>Rodentia</taxon>
        <taxon>Hystricomorpha</taxon>
        <taxon>Bathyergidae</taxon>
        <taxon>Heterocephalus</taxon>
    </lineage>
</organism>
<keyword evidence="6" id="KW-0539">Nucleus</keyword>
<dbReference type="PROSITE" id="PS00028">
    <property type="entry name" value="ZINC_FINGER_C2H2_1"/>
    <property type="match status" value="1"/>
</dbReference>
<evidence type="ECO:0000256" key="1">
    <source>
        <dbReference type="ARBA" id="ARBA00004123"/>
    </source>
</evidence>
<dbReference type="EMBL" id="JH165535">
    <property type="protein sequence ID" value="EHA97320.1"/>
    <property type="molecule type" value="Genomic_DNA"/>
</dbReference>
<feature type="compositionally biased region" description="Basic and acidic residues" evidence="8">
    <location>
        <begin position="1"/>
        <end position="28"/>
    </location>
</feature>
<keyword evidence="5" id="KW-0862">Zinc</keyword>
<evidence type="ECO:0000256" key="3">
    <source>
        <dbReference type="ARBA" id="ARBA00022737"/>
    </source>
</evidence>
<evidence type="ECO:0000256" key="7">
    <source>
        <dbReference type="PROSITE-ProRule" id="PRU00042"/>
    </source>
</evidence>
<evidence type="ECO:0000256" key="6">
    <source>
        <dbReference type="ARBA" id="ARBA00023242"/>
    </source>
</evidence>
<reference evidence="10 11" key="1">
    <citation type="journal article" date="2011" name="Nature">
        <title>Genome sequencing reveals insights into physiology and longevity of the naked mole rat.</title>
        <authorList>
            <person name="Kim E.B."/>
            <person name="Fang X."/>
            <person name="Fushan A.A."/>
            <person name="Huang Z."/>
            <person name="Lobanov A.V."/>
            <person name="Han L."/>
            <person name="Marino S.M."/>
            <person name="Sun X."/>
            <person name="Turanov A.A."/>
            <person name="Yang P."/>
            <person name="Yim S.H."/>
            <person name="Zhao X."/>
            <person name="Kasaikina M.V."/>
            <person name="Stoletzki N."/>
            <person name="Peng C."/>
            <person name="Polak P."/>
            <person name="Xiong Z."/>
            <person name="Kiezun A."/>
            <person name="Zhu Y."/>
            <person name="Chen Y."/>
            <person name="Kryukov G.V."/>
            <person name="Zhang Q."/>
            <person name="Peshkin L."/>
            <person name="Yang L."/>
            <person name="Bronson R.T."/>
            <person name="Buffenstein R."/>
            <person name="Wang B."/>
            <person name="Han C."/>
            <person name="Li Q."/>
            <person name="Chen L."/>
            <person name="Zhao W."/>
            <person name="Sunyaev S.R."/>
            <person name="Park T.J."/>
            <person name="Zhang G."/>
            <person name="Wang J."/>
            <person name="Gladyshev V.N."/>
        </authorList>
    </citation>
    <scope>NUCLEOTIDE SEQUENCE [LARGE SCALE GENOMIC DNA]</scope>
</reference>
<keyword evidence="3" id="KW-0677">Repeat</keyword>
<feature type="domain" description="C2H2-type" evidence="9">
    <location>
        <begin position="202"/>
        <end position="220"/>
    </location>
</feature>
<dbReference type="Proteomes" id="UP000006813">
    <property type="component" value="Unassembled WGS sequence"/>
</dbReference>
<dbReference type="InterPro" id="IPR036236">
    <property type="entry name" value="Znf_C2H2_sf"/>
</dbReference>
<name>G5AJW0_HETGA</name>
<evidence type="ECO:0000256" key="2">
    <source>
        <dbReference type="ARBA" id="ARBA00022723"/>
    </source>
</evidence>
<dbReference type="PANTHER" id="PTHR24394">
    <property type="entry name" value="ZINC FINGER PROTEIN"/>
    <property type="match status" value="1"/>
</dbReference>
<evidence type="ECO:0000256" key="5">
    <source>
        <dbReference type="ARBA" id="ARBA00022833"/>
    </source>
</evidence>
<evidence type="ECO:0000256" key="8">
    <source>
        <dbReference type="SAM" id="MobiDB-lite"/>
    </source>
</evidence>
<sequence>MCLQTRAEEVADVKPKQGTEAKGEKASGDKGSGSAAKPRPYTRPLCLRVHLASQAGELPFWCVHCPEAYGALSKLKIHQRGHTGAVSSETRQDKAYMEELFKELWNQELSRTGERPFLCSSAGTASPAHGLSPANLASSWRRKPSRCLACSKGFPQLSSYQSREFTHALRGEALPVLALRPQVPRPVQLRAPASRAQALKQYCCDKCGKDFPHPADLAMH</sequence>
<evidence type="ECO:0000313" key="11">
    <source>
        <dbReference type="Proteomes" id="UP000006813"/>
    </source>
</evidence>
<comment type="subcellular location">
    <subcellularLocation>
        <location evidence="1">Nucleus</location>
    </subcellularLocation>
</comment>
<dbReference type="PROSITE" id="PS50157">
    <property type="entry name" value="ZINC_FINGER_C2H2_2"/>
    <property type="match status" value="2"/>
</dbReference>
<dbReference type="GO" id="GO:0008270">
    <property type="term" value="F:zinc ion binding"/>
    <property type="evidence" value="ECO:0007669"/>
    <property type="project" value="UniProtKB-KW"/>
</dbReference>
<evidence type="ECO:0000313" key="10">
    <source>
        <dbReference type="EMBL" id="EHA97320.1"/>
    </source>
</evidence>
<dbReference type="PANTHER" id="PTHR24394:SF44">
    <property type="entry name" value="ZINC FINGER PROTEIN 271-LIKE"/>
    <property type="match status" value="1"/>
</dbReference>
<dbReference type="InParanoid" id="G5AJW0"/>
<dbReference type="InterPro" id="IPR013087">
    <property type="entry name" value="Znf_C2H2_type"/>
</dbReference>
<protein>
    <submittedName>
        <fullName evidence="10">Zinc finger protein 668</fullName>
    </submittedName>
</protein>
<dbReference type="SUPFAM" id="SSF57667">
    <property type="entry name" value="beta-beta-alpha zinc fingers"/>
    <property type="match status" value="2"/>
</dbReference>
<keyword evidence="2" id="KW-0479">Metal-binding</keyword>
<gene>
    <name evidence="10" type="ORF">GW7_11352</name>
</gene>
<dbReference type="GO" id="GO:0005634">
    <property type="term" value="C:nucleus"/>
    <property type="evidence" value="ECO:0007669"/>
    <property type="project" value="UniProtKB-SubCell"/>
</dbReference>
<accession>G5AJW0</accession>
<feature type="domain" description="C2H2-type" evidence="9">
    <location>
        <begin position="60"/>
        <end position="87"/>
    </location>
</feature>
<dbReference type="Gene3D" id="3.30.160.60">
    <property type="entry name" value="Classic Zinc Finger"/>
    <property type="match status" value="2"/>
</dbReference>
<proteinExistence type="predicted"/>
<evidence type="ECO:0000259" key="9">
    <source>
        <dbReference type="PROSITE" id="PS50157"/>
    </source>
</evidence>
<evidence type="ECO:0000256" key="4">
    <source>
        <dbReference type="ARBA" id="ARBA00022771"/>
    </source>
</evidence>
<dbReference type="GO" id="GO:0000981">
    <property type="term" value="F:DNA-binding transcription factor activity, RNA polymerase II-specific"/>
    <property type="evidence" value="ECO:0007669"/>
    <property type="project" value="TreeGrafter"/>
</dbReference>